<keyword evidence="1" id="KW-1133">Transmembrane helix</keyword>
<evidence type="ECO:0000256" key="1">
    <source>
        <dbReference type="SAM" id="Phobius"/>
    </source>
</evidence>
<feature type="transmembrane region" description="Helical" evidence="1">
    <location>
        <begin position="236"/>
        <end position="255"/>
    </location>
</feature>
<protein>
    <submittedName>
        <fullName evidence="2">Uncharacterized protein</fullName>
    </submittedName>
</protein>
<name>A0ABX6QYP8_9VIBR</name>
<evidence type="ECO:0000313" key="3">
    <source>
        <dbReference type="Proteomes" id="UP000515264"/>
    </source>
</evidence>
<gene>
    <name evidence="2" type="ORF">Vspart_01378</name>
</gene>
<dbReference type="EMBL" id="CP046268">
    <property type="protein sequence ID" value="QMV14127.1"/>
    <property type="molecule type" value="Genomic_DNA"/>
</dbReference>
<dbReference type="Proteomes" id="UP000515264">
    <property type="component" value="Chromosome 1"/>
</dbReference>
<organism evidence="2 3">
    <name type="scientific">Vibrio spartinae</name>
    <dbReference type="NCBI Taxonomy" id="1918945"/>
    <lineage>
        <taxon>Bacteria</taxon>
        <taxon>Pseudomonadati</taxon>
        <taxon>Pseudomonadota</taxon>
        <taxon>Gammaproteobacteria</taxon>
        <taxon>Vibrionales</taxon>
        <taxon>Vibrionaceae</taxon>
        <taxon>Vibrio</taxon>
    </lineage>
</organism>
<accession>A0ABX6QYP8</accession>
<feature type="transmembrane region" description="Helical" evidence="1">
    <location>
        <begin position="275"/>
        <end position="306"/>
    </location>
</feature>
<evidence type="ECO:0000313" key="2">
    <source>
        <dbReference type="EMBL" id="QMV14127.1"/>
    </source>
</evidence>
<proteinExistence type="predicted"/>
<keyword evidence="1" id="KW-0812">Transmembrane</keyword>
<keyword evidence="1" id="KW-0472">Membrane</keyword>
<keyword evidence="3" id="KW-1185">Reference proteome</keyword>
<sequence length="335" mass="37248">MCIDVYLAFLYEREIVVTPERFKAYEKTFKRKATKVSARPHVIYWTSEPETSENDDTRSEEKTPLTLKERHQKQIQENIRANDKAFEAVQARKAAVKVDPNNMYWPAYNPLAEDGEKEIRVEYIEKITSIAVLSIEEAREFYQSLGGKDTLEDFKNYGDLSKGSAEAYATAKGLGGLGVKSYTKTIHGKDWIIIKDFRKYQQTLMKGNKWGANHPRVIKIGLGMNNLKGAVRYVKFNAGIEIAFAIGINAANFIMRDDAMLSEFVGDSAGDMVKGIVSLIGAAVITTVILPATASVLFSGAVFAVASFVIGKGVDYVDDIGGYTDDFTNAVKELF</sequence>
<reference evidence="2 3" key="1">
    <citation type="journal article" date="2020" name="J. Nat. Prod.">
        <title>Genomics-Metabolomics Profiling Disclosed Marine Vibrio spartinae 3.6 as a Producer of a New Branched Side Chain Prodigiosin.</title>
        <authorList>
            <person name="Vitale G.A."/>
            <person name="Sciarretta M."/>
            <person name="Palma Esposito F."/>
            <person name="January G.G."/>
            <person name="Giaccio M."/>
            <person name="Bunk B."/>
            <person name="Sproer C."/>
            <person name="Bajerski F."/>
            <person name="Power D."/>
            <person name="Festa C."/>
            <person name="Monti M.C."/>
            <person name="D'Auria M.V."/>
            <person name="de Pascale D."/>
        </authorList>
    </citation>
    <scope>NUCLEOTIDE SEQUENCE [LARGE SCALE GENOMIC DNA]</scope>
    <source>
        <strain evidence="2 3">3.6</strain>
    </source>
</reference>